<proteinExistence type="evidence at transcript level"/>
<keyword evidence="1" id="KW-0175">Coiled coil</keyword>
<sequence length="270" mass="31772">MLQRVLRGMLGRRRAHNRREEKAAARIQVHYRRHAAQRRFRLVSRLVAWVQSRARGRAGRRRALARKTEDRSLILQRWLRMRIAHNRYTRFREAVIGVQCGFRRRRAMDTLRELRKEAKDVGRLQEINDKLKEEVVELHRQLQLTAEAERQAESAKAEAAKVVAREEELRVWQAKAAEWEQMYQEERRLRNETQASLEAHIARAREDSVRLQAETTAAQEDAHRASQELAHAKHELLGEQRRRHQLQDRLHSFQEEGRTASAGASLPSSS</sequence>
<organism evidence="3">
    <name type="scientific">Nannochloropsis gaditana (strain CCMP526)</name>
    <name type="common">Green microalga</name>
    <name type="synonym">Microchloropsis gaditana</name>
    <dbReference type="NCBI Taxonomy" id="1093141"/>
    <lineage>
        <taxon>Eukaryota</taxon>
        <taxon>Sar</taxon>
        <taxon>Stramenopiles</taxon>
        <taxon>Ochrophyta</taxon>
        <taxon>Eustigmatophyceae</taxon>
        <taxon>Eustigmatales</taxon>
        <taxon>Monodopsidaceae</taxon>
        <taxon>Nannochloropsis</taxon>
    </lineage>
</organism>
<accession>I2CRH9</accession>
<dbReference type="EMBL" id="JU980449">
    <property type="protein sequence ID" value="AFJ69512.1"/>
    <property type="molecule type" value="mRNA"/>
</dbReference>
<evidence type="ECO:0000313" key="3">
    <source>
        <dbReference type="EMBL" id="AFJ69512.1"/>
    </source>
</evidence>
<reference evidence="3" key="1">
    <citation type="journal article" date="2012" name="Bioengineered">
        <title>Additional insights into the genome of the oleaginous model alga Nannochloropsis gaditana.</title>
        <authorList>
            <person name="Jinkerson R.E."/>
            <person name="Radakovits R."/>
            <person name="Posewitz M.C."/>
        </authorList>
    </citation>
    <scope>NUCLEOTIDE SEQUENCE</scope>
    <source>
        <strain evidence="3">CCMP526</strain>
    </source>
</reference>
<feature type="compositionally biased region" description="Basic and acidic residues" evidence="2">
    <location>
        <begin position="233"/>
        <end position="258"/>
    </location>
</feature>
<dbReference type="Gene3D" id="1.20.5.190">
    <property type="match status" value="1"/>
</dbReference>
<name>I2CRH9_NANGC</name>
<gene>
    <name evidence="3" type="ORF">NGATSA_3028500</name>
</gene>
<feature type="coiled-coil region" evidence="1">
    <location>
        <begin position="114"/>
        <end position="165"/>
    </location>
</feature>
<evidence type="ECO:0000256" key="2">
    <source>
        <dbReference type="SAM" id="MobiDB-lite"/>
    </source>
</evidence>
<feature type="non-terminal residue" evidence="3">
    <location>
        <position position="270"/>
    </location>
</feature>
<evidence type="ECO:0000256" key="1">
    <source>
        <dbReference type="SAM" id="Coils"/>
    </source>
</evidence>
<dbReference type="PROSITE" id="PS50096">
    <property type="entry name" value="IQ"/>
    <property type="match status" value="2"/>
</dbReference>
<dbReference type="AlphaFoldDB" id="I2CRH9"/>
<protein>
    <submittedName>
        <fullName evidence="3">Myosin-va-like protein</fullName>
    </submittedName>
</protein>
<reference evidence="3" key="2">
    <citation type="journal article" date="2012" name="Nat. Commun.">
        <title>Draft genome sequence and genetic transformation of the oleaginous alga Nannochloropis gaditana.</title>
        <authorList>
            <person name="Radakovits R."/>
            <person name="Jinkerson R.E."/>
            <person name="Fuerstenberg S.I."/>
            <person name="Tae H."/>
            <person name="Settlage R.E."/>
            <person name="Boore J.L."/>
            <person name="Posewitz M.C."/>
        </authorList>
    </citation>
    <scope>NUCLEOTIDE SEQUENCE</scope>
    <source>
        <strain evidence="3">CCMP526</strain>
    </source>
</reference>
<feature type="region of interest" description="Disordered" evidence="2">
    <location>
        <begin position="233"/>
        <end position="270"/>
    </location>
</feature>